<gene>
    <name evidence="3" type="ORF">HNR65_003081</name>
</gene>
<evidence type="ECO:0000313" key="4">
    <source>
        <dbReference type="Proteomes" id="UP000525298"/>
    </source>
</evidence>
<evidence type="ECO:0000256" key="1">
    <source>
        <dbReference type="SAM" id="MobiDB-lite"/>
    </source>
</evidence>
<keyword evidence="2" id="KW-0472">Membrane</keyword>
<reference evidence="3 4" key="1">
    <citation type="submission" date="2020-07" db="EMBL/GenBank/DDBJ databases">
        <title>Genomic Encyclopedia of Type Strains, Phase IV (KMG-IV): sequencing the most valuable type-strain genomes for metagenomic binning, comparative biology and taxonomic classification.</title>
        <authorList>
            <person name="Goeker M."/>
        </authorList>
    </citation>
    <scope>NUCLEOTIDE SEQUENCE [LARGE SCALE GENOMIC DNA]</scope>
    <source>
        <strain evidence="3 4">DSM 17721</strain>
    </source>
</reference>
<evidence type="ECO:0000256" key="2">
    <source>
        <dbReference type="SAM" id="Phobius"/>
    </source>
</evidence>
<accession>A0A7W0HM59</accession>
<comment type="caution">
    <text evidence="3">The sequence shown here is derived from an EMBL/GenBank/DDBJ whole genome shotgun (WGS) entry which is preliminary data.</text>
</comment>
<feature type="compositionally biased region" description="Polar residues" evidence="1">
    <location>
        <begin position="1"/>
        <end position="11"/>
    </location>
</feature>
<protein>
    <submittedName>
        <fullName evidence="3">Uncharacterized protein</fullName>
    </submittedName>
</protein>
<dbReference type="EMBL" id="JACDUS010000012">
    <property type="protein sequence ID" value="MBA2882726.1"/>
    <property type="molecule type" value="Genomic_DNA"/>
</dbReference>
<dbReference type="AlphaFoldDB" id="A0A7W0HM59"/>
<proteinExistence type="predicted"/>
<organism evidence="3 4">
    <name type="scientific">Desulfosalsimonas propionicica</name>
    <dbReference type="NCBI Taxonomy" id="332175"/>
    <lineage>
        <taxon>Bacteria</taxon>
        <taxon>Pseudomonadati</taxon>
        <taxon>Thermodesulfobacteriota</taxon>
        <taxon>Desulfobacteria</taxon>
        <taxon>Desulfobacterales</taxon>
        <taxon>Desulfosalsimonadaceae</taxon>
        <taxon>Desulfosalsimonas</taxon>
    </lineage>
</organism>
<dbReference type="Proteomes" id="UP000525298">
    <property type="component" value="Unassembled WGS sequence"/>
</dbReference>
<feature type="transmembrane region" description="Helical" evidence="2">
    <location>
        <begin position="28"/>
        <end position="49"/>
    </location>
</feature>
<keyword evidence="2" id="KW-1133">Transmembrane helix</keyword>
<evidence type="ECO:0000313" key="3">
    <source>
        <dbReference type="EMBL" id="MBA2882726.1"/>
    </source>
</evidence>
<keyword evidence="4" id="KW-1185">Reference proteome</keyword>
<sequence length="105" mass="11626">MAMSRNKSNDPGSPGAEGEKAPGGLRGVAGLLVSIGLIYMFMFHLGPALEQGAWIKPMADFIEERNIESSMYFYTEVEEFSDARLNWQHTMTYAPRALSEPPLCP</sequence>
<keyword evidence="2" id="KW-0812">Transmembrane</keyword>
<feature type="region of interest" description="Disordered" evidence="1">
    <location>
        <begin position="1"/>
        <end position="25"/>
    </location>
</feature>
<name>A0A7W0HM59_9BACT</name>
<dbReference type="RefSeq" id="WP_181552351.1">
    <property type="nucleotide sequence ID" value="NZ_JACDUS010000012.1"/>
</dbReference>